<dbReference type="Gene3D" id="3.40.50.300">
    <property type="entry name" value="P-loop containing nucleotide triphosphate hydrolases"/>
    <property type="match status" value="1"/>
</dbReference>
<keyword evidence="2" id="KW-0813">Transport</keyword>
<dbReference type="GO" id="GO:0022857">
    <property type="term" value="F:transmembrane transporter activity"/>
    <property type="evidence" value="ECO:0007669"/>
    <property type="project" value="TreeGrafter"/>
</dbReference>
<dbReference type="GO" id="GO:0005524">
    <property type="term" value="F:ATP binding"/>
    <property type="evidence" value="ECO:0007669"/>
    <property type="project" value="UniProtKB-KW"/>
</dbReference>
<accession>A0A3B0RRU1</accession>
<sequence>MSDIILELRDIHRHFIQGGKDLHILQGVNFTLNKGEVVTLVGASGSGKTTLLQIAGLLDGMSIGEVTIDGRACSDLSDNKRTRIRRHDVGFIYQFHHLLPEFSAIENVILPQIIAGVSKANARIRAAEMLEKMGMGKRFDHRPSELSGGEQQRVAIARALVGKPKILLADEPTGNLDEATGNGVMNELLRLSREEGISALIATHNIDLARKMDRCVSLHNGVLGNVQS</sequence>
<dbReference type="PROSITE" id="PS00211">
    <property type="entry name" value="ABC_TRANSPORTER_1"/>
    <property type="match status" value="1"/>
</dbReference>
<dbReference type="InterPro" id="IPR017871">
    <property type="entry name" value="ABC_transporter-like_CS"/>
</dbReference>
<evidence type="ECO:0000256" key="4">
    <source>
        <dbReference type="ARBA" id="ARBA00022840"/>
    </source>
</evidence>
<evidence type="ECO:0000256" key="1">
    <source>
        <dbReference type="ARBA" id="ARBA00005417"/>
    </source>
</evidence>
<dbReference type="InterPro" id="IPR003593">
    <property type="entry name" value="AAA+_ATPase"/>
</dbReference>
<keyword evidence="4 6" id="KW-0067">ATP-binding</keyword>
<proteinExistence type="inferred from homology"/>
<name>A0A3B0RRU1_9ZZZZ</name>
<dbReference type="GO" id="GO:0089705">
    <property type="term" value="P:protein localization to outer membrane"/>
    <property type="evidence" value="ECO:0007669"/>
    <property type="project" value="TreeGrafter"/>
</dbReference>
<dbReference type="GO" id="GO:0098796">
    <property type="term" value="C:membrane protein complex"/>
    <property type="evidence" value="ECO:0007669"/>
    <property type="project" value="UniProtKB-ARBA"/>
</dbReference>
<dbReference type="CDD" id="cd03255">
    <property type="entry name" value="ABC_MJ0796_LolCDE_FtsE"/>
    <property type="match status" value="1"/>
</dbReference>
<reference evidence="6" key="1">
    <citation type="submission" date="2018-06" db="EMBL/GenBank/DDBJ databases">
        <authorList>
            <person name="Zhirakovskaya E."/>
        </authorList>
    </citation>
    <scope>NUCLEOTIDE SEQUENCE</scope>
</reference>
<feature type="domain" description="ABC transporter" evidence="5">
    <location>
        <begin position="6"/>
        <end position="228"/>
    </location>
</feature>
<dbReference type="SMART" id="SM00382">
    <property type="entry name" value="AAA"/>
    <property type="match status" value="1"/>
</dbReference>
<dbReference type="PANTHER" id="PTHR24220:SF689">
    <property type="entry name" value="LIPOPROTEIN-RELEASING SYSTEM ATP-BINDING PROTEIN LOLD"/>
    <property type="match status" value="1"/>
</dbReference>
<dbReference type="EMBL" id="UOED01000065">
    <property type="protein sequence ID" value="VAV91186.1"/>
    <property type="molecule type" value="Genomic_DNA"/>
</dbReference>
<dbReference type="SUPFAM" id="SSF52540">
    <property type="entry name" value="P-loop containing nucleoside triphosphate hydrolases"/>
    <property type="match status" value="1"/>
</dbReference>
<dbReference type="InterPro" id="IPR017911">
    <property type="entry name" value="MacB-like_ATP-bd"/>
</dbReference>
<comment type="similarity">
    <text evidence="1">Belongs to the ABC transporter superfamily.</text>
</comment>
<dbReference type="GO" id="GO:0005886">
    <property type="term" value="C:plasma membrane"/>
    <property type="evidence" value="ECO:0007669"/>
    <property type="project" value="TreeGrafter"/>
</dbReference>
<dbReference type="PROSITE" id="PS50893">
    <property type="entry name" value="ABC_TRANSPORTER_2"/>
    <property type="match status" value="1"/>
</dbReference>
<gene>
    <name evidence="6" type="ORF">MNBD_ALPHA02-207</name>
</gene>
<dbReference type="InterPro" id="IPR003439">
    <property type="entry name" value="ABC_transporter-like_ATP-bd"/>
</dbReference>
<dbReference type="Pfam" id="PF00005">
    <property type="entry name" value="ABC_tran"/>
    <property type="match status" value="1"/>
</dbReference>
<evidence type="ECO:0000259" key="5">
    <source>
        <dbReference type="PROSITE" id="PS50893"/>
    </source>
</evidence>
<organism evidence="6">
    <name type="scientific">hydrothermal vent metagenome</name>
    <dbReference type="NCBI Taxonomy" id="652676"/>
    <lineage>
        <taxon>unclassified sequences</taxon>
        <taxon>metagenomes</taxon>
        <taxon>ecological metagenomes</taxon>
    </lineage>
</organism>
<dbReference type="GO" id="GO:0016887">
    <property type="term" value="F:ATP hydrolysis activity"/>
    <property type="evidence" value="ECO:0007669"/>
    <property type="project" value="InterPro"/>
</dbReference>
<dbReference type="FunFam" id="3.40.50.300:FF:000032">
    <property type="entry name" value="Export ABC transporter ATP-binding protein"/>
    <property type="match status" value="1"/>
</dbReference>
<dbReference type="InterPro" id="IPR015854">
    <property type="entry name" value="ABC_transpr_LolD-like"/>
</dbReference>
<dbReference type="PANTHER" id="PTHR24220">
    <property type="entry name" value="IMPORT ATP-BINDING PROTEIN"/>
    <property type="match status" value="1"/>
</dbReference>
<evidence type="ECO:0000313" key="6">
    <source>
        <dbReference type="EMBL" id="VAV91186.1"/>
    </source>
</evidence>
<dbReference type="InterPro" id="IPR027417">
    <property type="entry name" value="P-loop_NTPase"/>
</dbReference>
<keyword evidence="3" id="KW-0547">Nucleotide-binding</keyword>
<dbReference type="GO" id="GO:0044874">
    <property type="term" value="P:lipoprotein localization to outer membrane"/>
    <property type="evidence" value="ECO:0007669"/>
    <property type="project" value="TreeGrafter"/>
</dbReference>
<protein>
    <submittedName>
        <fullName evidence="6">Lipoprotein-releasing system ATP-binding protein LolD</fullName>
    </submittedName>
</protein>
<evidence type="ECO:0000256" key="3">
    <source>
        <dbReference type="ARBA" id="ARBA00022741"/>
    </source>
</evidence>
<evidence type="ECO:0000256" key="2">
    <source>
        <dbReference type="ARBA" id="ARBA00022448"/>
    </source>
</evidence>
<keyword evidence="6" id="KW-0449">Lipoprotein</keyword>
<dbReference type="AlphaFoldDB" id="A0A3B0RRU1"/>